<dbReference type="CDD" id="cd07185">
    <property type="entry name" value="OmpA_C-like"/>
    <property type="match status" value="1"/>
</dbReference>
<dbReference type="AlphaFoldDB" id="A0A401FWG8"/>
<feature type="chain" id="PRO_5019414974" description="OmpA-like domain-containing protein" evidence="5">
    <location>
        <begin position="20"/>
        <end position="218"/>
    </location>
</feature>
<keyword evidence="5" id="KW-0732">Signal</keyword>
<dbReference type="PROSITE" id="PS51257">
    <property type="entry name" value="PROKAR_LIPOPROTEIN"/>
    <property type="match status" value="1"/>
</dbReference>
<evidence type="ECO:0000256" key="2">
    <source>
        <dbReference type="ARBA" id="ARBA00023136"/>
    </source>
</evidence>
<dbReference type="Proteomes" id="UP000288096">
    <property type="component" value="Unassembled WGS sequence"/>
</dbReference>
<dbReference type="SUPFAM" id="SSF103088">
    <property type="entry name" value="OmpA-like"/>
    <property type="match status" value="1"/>
</dbReference>
<evidence type="ECO:0000259" key="6">
    <source>
        <dbReference type="PROSITE" id="PS51123"/>
    </source>
</evidence>
<name>A0A401FWG8_9BACT</name>
<evidence type="ECO:0000256" key="4">
    <source>
        <dbReference type="PROSITE-ProRule" id="PRU00473"/>
    </source>
</evidence>
<dbReference type="Pfam" id="PF13488">
    <property type="entry name" value="Gly-zipper_Omp"/>
    <property type="match status" value="1"/>
</dbReference>
<reference evidence="8" key="1">
    <citation type="submission" date="2017-11" db="EMBL/GenBank/DDBJ databases">
        <authorList>
            <person name="Watanabe M."/>
            <person name="Kojima H."/>
        </authorList>
    </citation>
    <scope>NUCLEOTIDE SEQUENCE [LARGE SCALE GENOMIC DNA]</scope>
    <source>
        <strain evidence="8">Tokyo 01</strain>
    </source>
</reference>
<dbReference type="RefSeq" id="WP_124328591.1">
    <property type="nucleotide sequence ID" value="NZ_BEXT01000001.1"/>
</dbReference>
<reference evidence="8" key="2">
    <citation type="submission" date="2019-01" db="EMBL/GenBank/DDBJ databases">
        <title>Genome sequence of Desulfonema ishimotonii strain Tokyo 01.</title>
        <authorList>
            <person name="Fukui M."/>
        </authorList>
    </citation>
    <scope>NUCLEOTIDE SEQUENCE [LARGE SCALE GENOMIC DNA]</scope>
    <source>
        <strain evidence="8">Tokyo 01</strain>
    </source>
</reference>
<organism evidence="7 8">
    <name type="scientific">Desulfonema ishimotonii</name>
    <dbReference type="NCBI Taxonomy" id="45657"/>
    <lineage>
        <taxon>Bacteria</taxon>
        <taxon>Pseudomonadati</taxon>
        <taxon>Thermodesulfobacteriota</taxon>
        <taxon>Desulfobacteria</taxon>
        <taxon>Desulfobacterales</taxon>
        <taxon>Desulfococcaceae</taxon>
        <taxon>Desulfonema</taxon>
    </lineage>
</organism>
<proteinExistence type="predicted"/>
<dbReference type="InterPro" id="IPR036737">
    <property type="entry name" value="OmpA-like_sf"/>
</dbReference>
<dbReference type="InterPro" id="IPR050330">
    <property type="entry name" value="Bact_OuterMem_StrucFunc"/>
</dbReference>
<dbReference type="InterPro" id="IPR006665">
    <property type="entry name" value="OmpA-like"/>
</dbReference>
<dbReference type="PROSITE" id="PS51123">
    <property type="entry name" value="OMPA_2"/>
    <property type="match status" value="1"/>
</dbReference>
<evidence type="ECO:0000313" key="8">
    <source>
        <dbReference type="Proteomes" id="UP000288096"/>
    </source>
</evidence>
<evidence type="ECO:0000313" key="7">
    <source>
        <dbReference type="EMBL" id="GBC61284.1"/>
    </source>
</evidence>
<evidence type="ECO:0000256" key="5">
    <source>
        <dbReference type="SAM" id="SignalP"/>
    </source>
</evidence>
<keyword evidence="3" id="KW-0998">Cell outer membrane</keyword>
<accession>A0A401FWG8</accession>
<keyword evidence="2 4" id="KW-0472">Membrane</keyword>
<evidence type="ECO:0000256" key="3">
    <source>
        <dbReference type="ARBA" id="ARBA00023237"/>
    </source>
</evidence>
<gene>
    <name evidence="7" type="ORF">DENIS_2244</name>
</gene>
<feature type="signal peptide" evidence="5">
    <location>
        <begin position="1"/>
        <end position="19"/>
    </location>
</feature>
<dbReference type="PRINTS" id="PR01023">
    <property type="entry name" value="NAFLGMOTY"/>
</dbReference>
<dbReference type="EMBL" id="BEXT01000001">
    <property type="protein sequence ID" value="GBC61284.1"/>
    <property type="molecule type" value="Genomic_DNA"/>
</dbReference>
<dbReference type="PRINTS" id="PR01021">
    <property type="entry name" value="OMPADOMAIN"/>
</dbReference>
<protein>
    <recommendedName>
        <fullName evidence="6">OmpA-like domain-containing protein</fullName>
    </recommendedName>
</protein>
<dbReference type="InterPro" id="IPR006690">
    <property type="entry name" value="OMPA-like_CS"/>
</dbReference>
<dbReference type="OrthoDB" id="9805566at2"/>
<dbReference type="PANTHER" id="PTHR30329">
    <property type="entry name" value="STATOR ELEMENT OF FLAGELLAR MOTOR COMPLEX"/>
    <property type="match status" value="1"/>
</dbReference>
<keyword evidence="8" id="KW-1185">Reference proteome</keyword>
<feature type="domain" description="OmpA-like" evidence="6">
    <location>
        <begin position="99"/>
        <end position="216"/>
    </location>
</feature>
<dbReference type="PANTHER" id="PTHR30329:SF21">
    <property type="entry name" value="LIPOPROTEIN YIAD-RELATED"/>
    <property type="match status" value="1"/>
</dbReference>
<dbReference type="InterPro" id="IPR006664">
    <property type="entry name" value="OMP_bac"/>
</dbReference>
<sequence>MKKFVLLGIGAIFLLTSCAAPQTKTGKGTTYGAGIGAATGALAGQLIGGNTKSTLIGTAVGAAAGAALGGGVGHMMDKQEQEYQQALAASEAASVRREGNLLAIVLKGDVSFSTNSATVKPGLMSEIDRIAQVMVQYPQTRIRVEGHTDSTGKEDYNLQLSQRRADSVKDLLIQRGVNAASITSIGYGEGQPVASNATAEGRMRNRRVEIKVEPTGQG</sequence>
<comment type="caution">
    <text evidence="7">The sequence shown here is derived from an EMBL/GenBank/DDBJ whole genome shotgun (WGS) entry which is preliminary data.</text>
</comment>
<comment type="subcellular location">
    <subcellularLocation>
        <location evidence="1">Cell outer membrane</location>
    </subcellularLocation>
</comment>
<dbReference type="Gene3D" id="3.30.1330.60">
    <property type="entry name" value="OmpA-like domain"/>
    <property type="match status" value="1"/>
</dbReference>
<evidence type="ECO:0000256" key="1">
    <source>
        <dbReference type="ARBA" id="ARBA00004442"/>
    </source>
</evidence>
<dbReference type="PROSITE" id="PS01068">
    <property type="entry name" value="OMPA_1"/>
    <property type="match status" value="1"/>
</dbReference>
<dbReference type="GO" id="GO:0009279">
    <property type="term" value="C:cell outer membrane"/>
    <property type="evidence" value="ECO:0007669"/>
    <property type="project" value="UniProtKB-SubCell"/>
</dbReference>
<dbReference type="InterPro" id="IPR039567">
    <property type="entry name" value="Gly-zipper"/>
</dbReference>
<dbReference type="Pfam" id="PF00691">
    <property type="entry name" value="OmpA"/>
    <property type="match status" value="1"/>
</dbReference>